<dbReference type="SUPFAM" id="SSF52172">
    <property type="entry name" value="CheY-like"/>
    <property type="match status" value="1"/>
</dbReference>
<dbReference type="InterPro" id="IPR036388">
    <property type="entry name" value="WH-like_DNA-bd_sf"/>
</dbReference>
<organism evidence="8 9">
    <name type="scientific">Pseudoxanthomonas broegbernensis</name>
    <dbReference type="NCBI Taxonomy" id="83619"/>
    <lineage>
        <taxon>Bacteria</taxon>
        <taxon>Pseudomonadati</taxon>
        <taxon>Pseudomonadota</taxon>
        <taxon>Gammaproteobacteria</taxon>
        <taxon>Lysobacterales</taxon>
        <taxon>Lysobacteraceae</taxon>
        <taxon>Pseudoxanthomonas</taxon>
    </lineage>
</organism>
<dbReference type="GO" id="GO:0000976">
    <property type="term" value="F:transcription cis-regulatory region binding"/>
    <property type="evidence" value="ECO:0007669"/>
    <property type="project" value="TreeGrafter"/>
</dbReference>
<dbReference type="GO" id="GO:0005829">
    <property type="term" value="C:cytosol"/>
    <property type="evidence" value="ECO:0007669"/>
    <property type="project" value="TreeGrafter"/>
</dbReference>
<evidence type="ECO:0000313" key="8">
    <source>
        <dbReference type="EMBL" id="KAF1686914.1"/>
    </source>
</evidence>
<evidence type="ECO:0008006" key="10">
    <source>
        <dbReference type="Google" id="ProtNLM"/>
    </source>
</evidence>
<dbReference type="SMART" id="SM00448">
    <property type="entry name" value="REC"/>
    <property type="match status" value="1"/>
</dbReference>
<dbReference type="AlphaFoldDB" id="A0A7V8K7U3"/>
<accession>A0A7V8K7U3</accession>
<feature type="DNA-binding region" description="OmpR/PhoB-type" evidence="5">
    <location>
        <begin position="139"/>
        <end position="240"/>
    </location>
</feature>
<dbReference type="EMBL" id="MWIP01000004">
    <property type="protein sequence ID" value="KAF1686914.1"/>
    <property type="molecule type" value="Genomic_DNA"/>
</dbReference>
<dbReference type="PROSITE" id="PS50110">
    <property type="entry name" value="RESPONSE_REGULATORY"/>
    <property type="match status" value="1"/>
</dbReference>
<dbReference type="PANTHER" id="PTHR48111:SF40">
    <property type="entry name" value="PHOSPHATE REGULON TRANSCRIPTIONAL REGULATORY PROTEIN PHOB"/>
    <property type="match status" value="1"/>
</dbReference>
<evidence type="ECO:0000313" key="9">
    <source>
        <dbReference type="Proteomes" id="UP000462066"/>
    </source>
</evidence>
<name>A0A7V8K7U3_9GAMM</name>
<dbReference type="RefSeq" id="WP_162310538.1">
    <property type="nucleotide sequence ID" value="NZ_JACHGU010000004.1"/>
</dbReference>
<reference evidence="8 9" key="1">
    <citation type="submission" date="2017-10" db="EMBL/GenBank/DDBJ databases">
        <title>Whole genome sequencing of Pseudoxanthomonas broegbernensis DSM 12573(T).</title>
        <authorList>
            <person name="Kumar S."/>
            <person name="Bansal K."/>
            <person name="Kaur A."/>
            <person name="Patil P."/>
            <person name="Sharma S."/>
            <person name="Patil P.B."/>
        </authorList>
    </citation>
    <scope>NUCLEOTIDE SEQUENCE [LARGE SCALE GENOMIC DNA]</scope>
    <source>
        <strain evidence="8 9">DSM 12573</strain>
    </source>
</reference>
<dbReference type="Gene3D" id="1.10.10.10">
    <property type="entry name" value="Winged helix-like DNA-binding domain superfamily/Winged helix DNA-binding domain"/>
    <property type="match status" value="1"/>
</dbReference>
<dbReference type="SUPFAM" id="SSF46894">
    <property type="entry name" value="C-terminal effector domain of the bipartite response regulators"/>
    <property type="match status" value="1"/>
</dbReference>
<evidence type="ECO:0000256" key="4">
    <source>
        <dbReference type="PROSITE-ProRule" id="PRU00169"/>
    </source>
</evidence>
<evidence type="ECO:0000256" key="3">
    <source>
        <dbReference type="ARBA" id="ARBA00023125"/>
    </source>
</evidence>
<dbReference type="Gene3D" id="3.40.50.2300">
    <property type="match status" value="1"/>
</dbReference>
<evidence type="ECO:0000259" key="7">
    <source>
        <dbReference type="PROSITE" id="PS51755"/>
    </source>
</evidence>
<keyword evidence="3 5" id="KW-0238">DNA-binding</keyword>
<feature type="modified residue" description="4-aspartylphosphate" evidence="4">
    <location>
        <position position="62"/>
    </location>
</feature>
<gene>
    <name evidence="8" type="ORF">B1992_05860</name>
</gene>
<dbReference type="Pfam" id="PF00072">
    <property type="entry name" value="Response_reg"/>
    <property type="match status" value="1"/>
</dbReference>
<protein>
    <recommendedName>
        <fullName evidence="10">DNA-binding response regulator, OmpR family, contains REC and winged-helix (WHTH) domain</fullName>
    </recommendedName>
</protein>
<dbReference type="GO" id="GO:0032993">
    <property type="term" value="C:protein-DNA complex"/>
    <property type="evidence" value="ECO:0007669"/>
    <property type="project" value="TreeGrafter"/>
</dbReference>
<dbReference type="InterPro" id="IPR001789">
    <property type="entry name" value="Sig_transdc_resp-reg_receiver"/>
</dbReference>
<evidence type="ECO:0000259" key="6">
    <source>
        <dbReference type="PROSITE" id="PS50110"/>
    </source>
</evidence>
<dbReference type="Proteomes" id="UP000462066">
    <property type="component" value="Unassembled WGS sequence"/>
</dbReference>
<keyword evidence="1 4" id="KW-0597">Phosphoprotein</keyword>
<evidence type="ECO:0000256" key="1">
    <source>
        <dbReference type="ARBA" id="ARBA00022553"/>
    </source>
</evidence>
<feature type="domain" description="OmpR/PhoB-type" evidence="7">
    <location>
        <begin position="139"/>
        <end position="240"/>
    </location>
</feature>
<proteinExistence type="predicted"/>
<keyword evidence="2" id="KW-0902">Two-component regulatory system</keyword>
<dbReference type="SMART" id="SM00862">
    <property type="entry name" value="Trans_reg_C"/>
    <property type="match status" value="1"/>
</dbReference>
<dbReference type="GO" id="GO:0006355">
    <property type="term" value="P:regulation of DNA-templated transcription"/>
    <property type="evidence" value="ECO:0007669"/>
    <property type="project" value="InterPro"/>
</dbReference>
<dbReference type="Pfam" id="PF00486">
    <property type="entry name" value="Trans_reg_C"/>
    <property type="match status" value="1"/>
</dbReference>
<evidence type="ECO:0000256" key="2">
    <source>
        <dbReference type="ARBA" id="ARBA00023012"/>
    </source>
</evidence>
<dbReference type="InterPro" id="IPR016032">
    <property type="entry name" value="Sig_transdc_resp-reg_C-effctor"/>
</dbReference>
<dbReference type="GO" id="GO:0000156">
    <property type="term" value="F:phosphorelay response regulator activity"/>
    <property type="evidence" value="ECO:0007669"/>
    <property type="project" value="TreeGrafter"/>
</dbReference>
<dbReference type="InterPro" id="IPR001867">
    <property type="entry name" value="OmpR/PhoB-type_DNA-bd"/>
</dbReference>
<keyword evidence="9" id="KW-1185">Reference proteome</keyword>
<dbReference type="PANTHER" id="PTHR48111">
    <property type="entry name" value="REGULATOR OF RPOS"/>
    <property type="match status" value="1"/>
</dbReference>
<feature type="domain" description="Response regulatory" evidence="6">
    <location>
        <begin position="13"/>
        <end position="126"/>
    </location>
</feature>
<evidence type="ECO:0000256" key="5">
    <source>
        <dbReference type="PROSITE-ProRule" id="PRU01091"/>
    </source>
</evidence>
<dbReference type="InterPro" id="IPR011006">
    <property type="entry name" value="CheY-like_superfamily"/>
</dbReference>
<dbReference type="InterPro" id="IPR039420">
    <property type="entry name" value="WalR-like"/>
</dbReference>
<sequence length="243" mass="26212">MADDDARALSGLRVAVVEDDPELRALLMAELVDRGACPVELDSAEALYRHMAVHACDIVLLDLGLPGEDGCSVAAHLRQSSQVGIVMLTGRGAAHDMAHGLERGADLYLVKPVDLDVLAAGLITLRRRLEPAASGHAEVPVPALPPAWRLEAAGWRLCAPDGSTLDLGRAERGFLQKLFATPGQPVDRDTLIAAITDAPWDFDPHRLEMLVHRLRGRVRRSTGRTLPVRALRGAGYLVLPEND</sequence>
<comment type="caution">
    <text evidence="8">The sequence shown here is derived from an EMBL/GenBank/DDBJ whole genome shotgun (WGS) entry which is preliminary data.</text>
</comment>
<dbReference type="PROSITE" id="PS51755">
    <property type="entry name" value="OMPR_PHOB"/>
    <property type="match status" value="1"/>
</dbReference>